<dbReference type="EMBL" id="VWSJ01000015">
    <property type="protein sequence ID" value="MSN96499.1"/>
    <property type="molecule type" value="Genomic_DNA"/>
</dbReference>
<name>A0A6L5WHE3_9BACT</name>
<organism evidence="2 3">
    <name type="scientific">Campylobacter portucalensis</name>
    <dbReference type="NCBI Taxonomy" id="2608384"/>
    <lineage>
        <taxon>Bacteria</taxon>
        <taxon>Pseudomonadati</taxon>
        <taxon>Campylobacterota</taxon>
        <taxon>Epsilonproteobacteria</taxon>
        <taxon>Campylobacterales</taxon>
        <taxon>Campylobacteraceae</taxon>
        <taxon>Campylobacter</taxon>
    </lineage>
</organism>
<keyword evidence="1" id="KW-0472">Membrane</keyword>
<evidence type="ECO:0000313" key="2">
    <source>
        <dbReference type="EMBL" id="MSN96499.1"/>
    </source>
</evidence>
<keyword evidence="1" id="KW-0812">Transmembrane</keyword>
<dbReference type="RefSeq" id="WP_154570769.1">
    <property type="nucleotide sequence ID" value="NZ_VWSJ01000015.1"/>
</dbReference>
<keyword evidence="1" id="KW-1133">Transmembrane helix</keyword>
<keyword evidence="3" id="KW-1185">Reference proteome</keyword>
<comment type="caution">
    <text evidence="2">The sequence shown here is derived from an EMBL/GenBank/DDBJ whole genome shotgun (WGS) entry which is preliminary data.</text>
</comment>
<reference evidence="2 3" key="2">
    <citation type="submission" date="2020-03" db="EMBL/GenBank/DDBJ databases">
        <title>Campylobacter portucalensis sp. nov., a new species of Campylobacter isolated from the reproductive tract of bulls.</title>
        <authorList>
            <person name="Silva M.F."/>
            <person name="Pereira G."/>
            <person name="Carneiro C."/>
            <person name="Hemphill A."/>
            <person name="Mateus L."/>
            <person name="Lopes-Da-Costa L."/>
            <person name="Silva E."/>
        </authorList>
    </citation>
    <scope>NUCLEOTIDE SEQUENCE [LARGE SCALE GENOMIC DNA]</scope>
    <source>
        <strain evidence="2 3">FMV-PI01</strain>
    </source>
</reference>
<dbReference type="Proteomes" id="UP000476338">
    <property type="component" value="Unassembled WGS sequence"/>
</dbReference>
<gene>
    <name evidence="2" type="ORF">F1B92_04840</name>
</gene>
<protein>
    <recommendedName>
        <fullName evidence="4">Type II secretion system protein</fullName>
    </recommendedName>
</protein>
<feature type="transmembrane region" description="Helical" evidence="1">
    <location>
        <begin position="6"/>
        <end position="25"/>
    </location>
</feature>
<dbReference type="AlphaFoldDB" id="A0A6L5WHE3"/>
<reference evidence="2 3" key="1">
    <citation type="submission" date="2019-09" db="EMBL/GenBank/DDBJ databases">
        <authorList>
            <person name="Silva M."/>
            <person name="Pereira G."/>
            <person name="Lopes-Da-Costa L."/>
            <person name="Silva E."/>
        </authorList>
    </citation>
    <scope>NUCLEOTIDE SEQUENCE [LARGE SCALE GENOMIC DNA]</scope>
    <source>
        <strain evidence="2 3">FMV-PI01</strain>
    </source>
</reference>
<sequence>MKKGFGTGNLAVFLIIAIVVWKVVIPKFSGFAGDKANAFMAVSELKSAIDDIKRYYLKYGKLTDIQLMTSVSNFENPAQKLEINRPVMYGVRKNNLVSYCTILEIKIINSQEIITLTDSSDRSKTCLNFREDARYQSLKNTALRY</sequence>
<accession>A0A6L5WHE3</accession>
<evidence type="ECO:0000313" key="3">
    <source>
        <dbReference type="Proteomes" id="UP000476338"/>
    </source>
</evidence>
<proteinExistence type="predicted"/>
<evidence type="ECO:0008006" key="4">
    <source>
        <dbReference type="Google" id="ProtNLM"/>
    </source>
</evidence>
<evidence type="ECO:0000256" key="1">
    <source>
        <dbReference type="SAM" id="Phobius"/>
    </source>
</evidence>